<name>A0A5C3L194_COPMA</name>
<dbReference type="InterPro" id="IPR002876">
    <property type="entry name" value="Transcrip_reg_TACO1-like"/>
</dbReference>
<sequence length="249" mass="27186">QWSKIKDRKGANDTQKSILYGTASRDIIVAARSGGSPDPNLNAQLAAVLKKYKDQGIPRENIDKALNKAGAGKEKAGESVTYEALAFGSVGIVVECLTDNATRTLHNIRHALTRNEARMTPVKFMFQRKGCVKVSLDKSLADHEKQVEDLIEAALAADAEDFDQRDDEENPKTLVLKFVCPPEALSVVTLALVSSSTPSLKLQSSELIYAPAEEAEEPSEELGSKMAALVEELQADEDTLRVWTSLDSW</sequence>
<evidence type="ECO:0000313" key="5">
    <source>
        <dbReference type="EMBL" id="TFK26438.1"/>
    </source>
</evidence>
<evidence type="ECO:0000256" key="1">
    <source>
        <dbReference type="ARBA" id="ARBA00008724"/>
    </source>
</evidence>
<dbReference type="Pfam" id="PF20772">
    <property type="entry name" value="TACO1_YebC_N"/>
    <property type="match status" value="1"/>
</dbReference>
<dbReference type="Pfam" id="PF01709">
    <property type="entry name" value="Transcrip_reg"/>
    <property type="match status" value="1"/>
</dbReference>
<organism evidence="5 6">
    <name type="scientific">Coprinopsis marcescibilis</name>
    <name type="common">Agaric fungus</name>
    <name type="synonym">Psathyrella marcescibilis</name>
    <dbReference type="NCBI Taxonomy" id="230819"/>
    <lineage>
        <taxon>Eukaryota</taxon>
        <taxon>Fungi</taxon>
        <taxon>Dikarya</taxon>
        <taxon>Basidiomycota</taxon>
        <taxon>Agaricomycotina</taxon>
        <taxon>Agaricomycetes</taxon>
        <taxon>Agaricomycetidae</taxon>
        <taxon>Agaricales</taxon>
        <taxon>Agaricineae</taxon>
        <taxon>Psathyrellaceae</taxon>
        <taxon>Coprinopsis</taxon>
    </lineage>
</organism>
<keyword evidence="2" id="KW-0175">Coiled coil</keyword>
<dbReference type="SUPFAM" id="SSF75625">
    <property type="entry name" value="YebC-like"/>
    <property type="match status" value="1"/>
</dbReference>
<dbReference type="STRING" id="230819.A0A5C3L194"/>
<dbReference type="InterPro" id="IPR029072">
    <property type="entry name" value="YebC-like"/>
</dbReference>
<reference evidence="5 6" key="1">
    <citation type="journal article" date="2019" name="Nat. Ecol. Evol.">
        <title>Megaphylogeny resolves global patterns of mushroom evolution.</title>
        <authorList>
            <person name="Varga T."/>
            <person name="Krizsan K."/>
            <person name="Foldi C."/>
            <person name="Dima B."/>
            <person name="Sanchez-Garcia M."/>
            <person name="Sanchez-Ramirez S."/>
            <person name="Szollosi G.J."/>
            <person name="Szarkandi J.G."/>
            <person name="Papp V."/>
            <person name="Albert L."/>
            <person name="Andreopoulos W."/>
            <person name="Angelini C."/>
            <person name="Antonin V."/>
            <person name="Barry K.W."/>
            <person name="Bougher N.L."/>
            <person name="Buchanan P."/>
            <person name="Buyck B."/>
            <person name="Bense V."/>
            <person name="Catcheside P."/>
            <person name="Chovatia M."/>
            <person name="Cooper J."/>
            <person name="Damon W."/>
            <person name="Desjardin D."/>
            <person name="Finy P."/>
            <person name="Geml J."/>
            <person name="Haridas S."/>
            <person name="Hughes K."/>
            <person name="Justo A."/>
            <person name="Karasinski D."/>
            <person name="Kautmanova I."/>
            <person name="Kiss B."/>
            <person name="Kocsube S."/>
            <person name="Kotiranta H."/>
            <person name="LaButti K.M."/>
            <person name="Lechner B.E."/>
            <person name="Liimatainen K."/>
            <person name="Lipzen A."/>
            <person name="Lukacs Z."/>
            <person name="Mihaltcheva S."/>
            <person name="Morgado L.N."/>
            <person name="Niskanen T."/>
            <person name="Noordeloos M.E."/>
            <person name="Ohm R.A."/>
            <person name="Ortiz-Santana B."/>
            <person name="Ovrebo C."/>
            <person name="Racz N."/>
            <person name="Riley R."/>
            <person name="Savchenko A."/>
            <person name="Shiryaev A."/>
            <person name="Soop K."/>
            <person name="Spirin V."/>
            <person name="Szebenyi C."/>
            <person name="Tomsovsky M."/>
            <person name="Tulloss R.E."/>
            <person name="Uehling J."/>
            <person name="Grigoriev I.V."/>
            <person name="Vagvolgyi C."/>
            <person name="Papp T."/>
            <person name="Martin F.M."/>
            <person name="Miettinen O."/>
            <person name="Hibbett D.S."/>
            <person name="Nagy L.G."/>
        </authorList>
    </citation>
    <scope>NUCLEOTIDE SEQUENCE [LARGE SCALE GENOMIC DNA]</scope>
    <source>
        <strain evidence="5 6">CBS 121175</strain>
    </source>
</reference>
<dbReference type="InterPro" id="IPR048300">
    <property type="entry name" value="TACO1_YebC-like_2nd/3rd_dom"/>
</dbReference>
<proteinExistence type="inferred from homology"/>
<dbReference type="PANTHER" id="PTHR12532:SF0">
    <property type="entry name" value="TRANSLATIONAL ACTIVATOR OF CYTOCHROME C OXIDASE 1"/>
    <property type="match status" value="1"/>
</dbReference>
<evidence type="ECO:0000313" key="6">
    <source>
        <dbReference type="Proteomes" id="UP000307440"/>
    </source>
</evidence>
<gene>
    <name evidence="5" type="ORF">FA15DRAFT_732519</name>
</gene>
<dbReference type="PANTHER" id="PTHR12532">
    <property type="entry name" value="TRANSLATIONAL ACTIVATOR OF CYTOCHROME C OXIDASE 1"/>
    <property type="match status" value="1"/>
</dbReference>
<dbReference type="Gene3D" id="1.10.10.200">
    <property type="match status" value="1"/>
</dbReference>
<evidence type="ECO:0000259" key="4">
    <source>
        <dbReference type="Pfam" id="PF20772"/>
    </source>
</evidence>
<comment type="similarity">
    <text evidence="1">Belongs to the TACO1 family.</text>
</comment>
<feature type="domain" description="TACO1/YebC-like N-terminal" evidence="4">
    <location>
        <begin position="1"/>
        <end position="69"/>
    </location>
</feature>
<protein>
    <submittedName>
        <fullName evidence="5">YebC-like protein</fullName>
    </submittedName>
</protein>
<keyword evidence="6" id="KW-1185">Reference proteome</keyword>
<feature type="non-terminal residue" evidence="5">
    <location>
        <position position="1"/>
    </location>
</feature>
<dbReference type="GO" id="GO:0005739">
    <property type="term" value="C:mitochondrion"/>
    <property type="evidence" value="ECO:0007669"/>
    <property type="project" value="TreeGrafter"/>
</dbReference>
<dbReference type="AlphaFoldDB" id="A0A5C3L194"/>
<evidence type="ECO:0000259" key="3">
    <source>
        <dbReference type="Pfam" id="PF01709"/>
    </source>
</evidence>
<feature type="domain" description="TACO1/YebC-like second and third" evidence="3">
    <location>
        <begin position="78"/>
        <end position="245"/>
    </location>
</feature>
<feature type="coiled-coil region" evidence="2">
    <location>
        <begin position="133"/>
        <end position="160"/>
    </location>
</feature>
<dbReference type="Proteomes" id="UP000307440">
    <property type="component" value="Unassembled WGS sequence"/>
</dbReference>
<dbReference type="InterPro" id="IPR026564">
    <property type="entry name" value="Transcrip_reg_TACO1-like_dom3"/>
</dbReference>
<dbReference type="InterPro" id="IPR017856">
    <property type="entry name" value="Integrase-like_N"/>
</dbReference>
<evidence type="ECO:0000256" key="2">
    <source>
        <dbReference type="SAM" id="Coils"/>
    </source>
</evidence>
<dbReference type="InterPro" id="IPR049083">
    <property type="entry name" value="TACO1_YebC_N"/>
</dbReference>
<dbReference type="EMBL" id="ML210175">
    <property type="protein sequence ID" value="TFK26438.1"/>
    <property type="molecule type" value="Genomic_DNA"/>
</dbReference>
<dbReference type="OrthoDB" id="2017544at2759"/>
<accession>A0A5C3L194</accession>
<dbReference type="Gene3D" id="3.30.70.980">
    <property type="match status" value="2"/>
</dbReference>